<dbReference type="Proteomes" id="UP000828390">
    <property type="component" value="Unassembled WGS sequence"/>
</dbReference>
<evidence type="ECO:0000313" key="1">
    <source>
        <dbReference type="EMBL" id="KAH3733184.1"/>
    </source>
</evidence>
<dbReference type="AlphaFoldDB" id="A0A9D4CV42"/>
<name>A0A9D4CV42_DREPO</name>
<reference evidence="1" key="2">
    <citation type="submission" date="2020-11" db="EMBL/GenBank/DDBJ databases">
        <authorList>
            <person name="McCartney M.A."/>
            <person name="Auch B."/>
            <person name="Kono T."/>
            <person name="Mallez S."/>
            <person name="Becker A."/>
            <person name="Gohl D.M."/>
            <person name="Silverstein K.A.T."/>
            <person name="Koren S."/>
            <person name="Bechman K.B."/>
            <person name="Herman A."/>
            <person name="Abrahante J.E."/>
            <person name="Garbe J."/>
        </authorList>
    </citation>
    <scope>NUCLEOTIDE SEQUENCE</scope>
    <source>
        <strain evidence="1">Duluth1</strain>
        <tissue evidence="1">Whole animal</tissue>
    </source>
</reference>
<keyword evidence="2" id="KW-1185">Reference proteome</keyword>
<sequence length="63" mass="6727">MSYVCYRIMWTGGAVAAMSSITYPAISAFVSAHAEADQQGNHGNVTAILCILCPHLDVEYGYG</sequence>
<dbReference type="EMBL" id="JAIWYP010000011">
    <property type="protein sequence ID" value="KAH3733184.1"/>
    <property type="molecule type" value="Genomic_DNA"/>
</dbReference>
<reference evidence="1" key="1">
    <citation type="journal article" date="2019" name="bioRxiv">
        <title>The Genome of the Zebra Mussel, Dreissena polymorpha: A Resource for Invasive Species Research.</title>
        <authorList>
            <person name="McCartney M.A."/>
            <person name="Auch B."/>
            <person name="Kono T."/>
            <person name="Mallez S."/>
            <person name="Zhang Y."/>
            <person name="Obille A."/>
            <person name="Becker A."/>
            <person name="Abrahante J.E."/>
            <person name="Garbe J."/>
            <person name="Badalamenti J.P."/>
            <person name="Herman A."/>
            <person name="Mangelson H."/>
            <person name="Liachko I."/>
            <person name="Sullivan S."/>
            <person name="Sone E.D."/>
            <person name="Koren S."/>
            <person name="Silverstein K.A.T."/>
            <person name="Beckman K.B."/>
            <person name="Gohl D.M."/>
        </authorList>
    </citation>
    <scope>NUCLEOTIDE SEQUENCE</scope>
    <source>
        <strain evidence="1">Duluth1</strain>
        <tissue evidence="1">Whole animal</tissue>
    </source>
</reference>
<protein>
    <submittedName>
        <fullName evidence="1">Uncharacterized protein</fullName>
    </submittedName>
</protein>
<accession>A0A9D4CV42</accession>
<evidence type="ECO:0000313" key="2">
    <source>
        <dbReference type="Proteomes" id="UP000828390"/>
    </source>
</evidence>
<gene>
    <name evidence="1" type="ORF">DPMN_039609</name>
</gene>
<proteinExistence type="predicted"/>
<comment type="caution">
    <text evidence="1">The sequence shown here is derived from an EMBL/GenBank/DDBJ whole genome shotgun (WGS) entry which is preliminary data.</text>
</comment>
<organism evidence="1 2">
    <name type="scientific">Dreissena polymorpha</name>
    <name type="common">Zebra mussel</name>
    <name type="synonym">Mytilus polymorpha</name>
    <dbReference type="NCBI Taxonomy" id="45954"/>
    <lineage>
        <taxon>Eukaryota</taxon>
        <taxon>Metazoa</taxon>
        <taxon>Spiralia</taxon>
        <taxon>Lophotrochozoa</taxon>
        <taxon>Mollusca</taxon>
        <taxon>Bivalvia</taxon>
        <taxon>Autobranchia</taxon>
        <taxon>Heteroconchia</taxon>
        <taxon>Euheterodonta</taxon>
        <taxon>Imparidentia</taxon>
        <taxon>Neoheterodontei</taxon>
        <taxon>Myida</taxon>
        <taxon>Dreissenoidea</taxon>
        <taxon>Dreissenidae</taxon>
        <taxon>Dreissena</taxon>
    </lineage>
</organism>